<comment type="caution">
    <text evidence="1">The sequence shown here is derived from an EMBL/GenBank/DDBJ whole genome shotgun (WGS) entry which is preliminary data.</text>
</comment>
<protein>
    <submittedName>
        <fullName evidence="1">Huntingtin interacting protein 1</fullName>
    </submittedName>
</protein>
<evidence type="ECO:0000313" key="2">
    <source>
        <dbReference type="Proteomes" id="UP001056778"/>
    </source>
</evidence>
<name>A0ACB9T2J6_HOLOL</name>
<proteinExistence type="predicted"/>
<sequence length="971" mass="109527">MASLSLPRVFVPRKTSLDIEREHFEKSQNIAITKAINAHEVPVKQKHVRSAIIGTFQQQGGHIFWSIALRLPTLDDRIVAWKFCHVLHKVLREGHPLCLVHSQRHRNELDEMGKLWGHLKEGYGKLIRLYTTLLMTKLDFHRRNPRFPGHLGVTQDELESIGSNDINNYFEMSIEMFDYLDAILELQFAIFGSLDMSRSNSMTSAGQCRLAPLIPCIQDASKLYDYCVKLLFKLHSSLPPDTLQGHRDRFLKQFKQLRQFYQNTNALQYFKDLITVPPLPDSPPDFLIQANLHTYVTQEVIVPAEEEEPPSEGNLIDTSEVSVDRTDSQQSFVSPSPSQIELLAERDNLIKHLQSETERLRSEINRVVNQKQKDIITLQDQVTSLETELATKDSELVQERQIKEDLFHQASAVAQTQDSEQKARDEKFNKIKDLYVKLREEHIQLLRQKADIEKKLNVGYKKVEDLEMTNSQLETQFRELKMEHSLQTEKIQQSSAEQTDELNMLRKDKELFHMETEVLKKSVEDAFREKNIISDSLRVVVLEKEQLNNDIANLSVRINDLQDELKLLTAQSVSDVKIIVHKSLSEGKSVISSAIHEIDNPALAAVSCSPDYFKSLTDGCLETLEAARTVSYSQPSEIVSIAIRLSHRHATFLLQGRATSNSSPDITFGDKMADECKKLGQLIVDILERLSEEIPVADKVEETKQQLESVTTLAETLSGSLKATPEDLADMIEREMAAMDGAIEEAAKRIEDMLSKSRQADSGIKLEVNEKILDSCTTLMAAIRVLIQKSRLLQAEIVAQGKGTAGAKEFYKRNHQWTDGFISAAKAVAVAAKFLLGAADKVISGQGKLEHLVVGAQEIAASTAQLVVASRVKADRKSHNLEQLSQASKGVTNATGGVVATVKDCSQLMDEAELDTSNLTLHQAKRFEMDAQVRVLELEKELEQERLRLSALRRHHYQLAGEGEGWVVINN</sequence>
<evidence type="ECO:0000313" key="1">
    <source>
        <dbReference type="EMBL" id="KAI4460990.1"/>
    </source>
</evidence>
<organism evidence="1 2">
    <name type="scientific">Holotrichia oblita</name>
    <name type="common">Chafer beetle</name>
    <dbReference type="NCBI Taxonomy" id="644536"/>
    <lineage>
        <taxon>Eukaryota</taxon>
        <taxon>Metazoa</taxon>
        <taxon>Ecdysozoa</taxon>
        <taxon>Arthropoda</taxon>
        <taxon>Hexapoda</taxon>
        <taxon>Insecta</taxon>
        <taxon>Pterygota</taxon>
        <taxon>Neoptera</taxon>
        <taxon>Endopterygota</taxon>
        <taxon>Coleoptera</taxon>
        <taxon>Polyphaga</taxon>
        <taxon>Scarabaeiformia</taxon>
        <taxon>Scarabaeidae</taxon>
        <taxon>Melolonthinae</taxon>
        <taxon>Holotrichia</taxon>
    </lineage>
</organism>
<dbReference type="Proteomes" id="UP001056778">
    <property type="component" value="Chromosome 5"/>
</dbReference>
<keyword evidence="2" id="KW-1185">Reference proteome</keyword>
<dbReference type="EMBL" id="CM043019">
    <property type="protein sequence ID" value="KAI4460990.1"/>
    <property type="molecule type" value="Genomic_DNA"/>
</dbReference>
<accession>A0ACB9T2J6</accession>
<gene>
    <name evidence="1" type="ORF">MML48_5g00015612</name>
</gene>
<reference evidence="1" key="1">
    <citation type="submission" date="2022-04" db="EMBL/GenBank/DDBJ databases">
        <title>Chromosome-scale genome assembly of Holotrichia oblita Faldermann.</title>
        <authorList>
            <person name="Rongchong L."/>
        </authorList>
    </citation>
    <scope>NUCLEOTIDE SEQUENCE</scope>
    <source>
        <strain evidence="1">81SQS9</strain>
    </source>
</reference>